<dbReference type="PANTHER" id="PTHR46609:SF6">
    <property type="entry name" value="EXONUCLEASE, PHAGE-TYPE_RECB, C-TERMINAL DOMAIN-CONTAINING PROTEIN-RELATED"/>
    <property type="match status" value="1"/>
</dbReference>
<dbReference type="InterPro" id="IPR011335">
    <property type="entry name" value="Restrct_endonuc-II-like"/>
</dbReference>
<dbReference type="Pfam" id="PF09588">
    <property type="entry name" value="YqaJ"/>
    <property type="match status" value="1"/>
</dbReference>
<protein>
    <recommendedName>
        <fullName evidence="1">YqaJ viral recombinase domain-containing protein</fullName>
    </recommendedName>
</protein>
<dbReference type="Gene3D" id="3.90.320.10">
    <property type="match status" value="1"/>
</dbReference>
<evidence type="ECO:0000259" key="1">
    <source>
        <dbReference type="Pfam" id="PF09588"/>
    </source>
</evidence>
<dbReference type="EMBL" id="MN739735">
    <property type="protein sequence ID" value="QHT23808.1"/>
    <property type="molecule type" value="Genomic_DNA"/>
</dbReference>
<reference evidence="2" key="1">
    <citation type="journal article" date="2020" name="Nature">
        <title>Giant virus diversity and host interactions through global metagenomics.</title>
        <authorList>
            <person name="Schulz F."/>
            <person name="Roux S."/>
            <person name="Paez-Espino D."/>
            <person name="Jungbluth S."/>
            <person name="Walsh D.A."/>
            <person name="Denef V.J."/>
            <person name="McMahon K.D."/>
            <person name="Konstantinidis K.T."/>
            <person name="Eloe-Fadrosh E.A."/>
            <person name="Kyrpides N.C."/>
            <person name="Woyke T."/>
        </authorList>
    </citation>
    <scope>NUCLEOTIDE SEQUENCE</scope>
    <source>
        <strain evidence="2">GVMAG-M-3300023179-132</strain>
    </source>
</reference>
<name>A0A6C0E4W2_9ZZZZ</name>
<proteinExistence type="predicted"/>
<dbReference type="InterPro" id="IPR019080">
    <property type="entry name" value="YqaJ_viral_recombinase"/>
</dbReference>
<feature type="domain" description="YqaJ viral recombinase" evidence="1">
    <location>
        <begin position="154"/>
        <end position="291"/>
    </location>
</feature>
<accession>A0A6C0E4W2</accession>
<dbReference type="CDD" id="cd22343">
    <property type="entry name" value="PDDEXK_lambda_exonuclease-like"/>
    <property type="match status" value="1"/>
</dbReference>
<sequence>MTDVLVDITHEISDTIFDNEFDSLTDDNYLDLLETILVLIDELEYVGEEKEKEKENQSGNREIFLDEIIDIDEIYNLVCVQFENMFINSSDEDYIYDLIEDAIDIYNSFKHPNSVSDDIVCLSSDNQTTSIEYYIKIIEYLRTRPQPPQRTDAWYKFRHNLITASNAYKAFESQSSINQLIYEKCQPLKTAETDSLSFVNVKSPFHWGQKYEPVSVLLYEELFKTKIEDFGCIRHDKYYFIGASPDGINVDPSSPLYGRMLEIKNVVTREITGIPKKEYAIQMQLQMEVCNLDECDFLETKFVEFESESEFYNDVSDTKAKGVIVYFVRDGKPFYVYKPLHIVSREDIESWEQDTMENYRDLVWIQNIYWRLDVLSCILVKRDKFWFESHIGQLEKVWKIIEEERVTGFSHRAPNKRIVKASKSVLGAENTNASTGTCLLNITKLKPS</sequence>
<dbReference type="InterPro" id="IPR051703">
    <property type="entry name" value="NF-kappa-B_Signaling_Reg"/>
</dbReference>
<dbReference type="SUPFAM" id="SSF52980">
    <property type="entry name" value="Restriction endonuclease-like"/>
    <property type="match status" value="1"/>
</dbReference>
<evidence type="ECO:0000313" key="2">
    <source>
        <dbReference type="EMBL" id="QHT23808.1"/>
    </source>
</evidence>
<dbReference type="AlphaFoldDB" id="A0A6C0E4W2"/>
<dbReference type="InterPro" id="IPR011604">
    <property type="entry name" value="PDDEXK-like_dom_sf"/>
</dbReference>
<organism evidence="2">
    <name type="scientific">viral metagenome</name>
    <dbReference type="NCBI Taxonomy" id="1070528"/>
    <lineage>
        <taxon>unclassified sequences</taxon>
        <taxon>metagenomes</taxon>
        <taxon>organismal metagenomes</taxon>
    </lineage>
</organism>
<dbReference type="PANTHER" id="PTHR46609">
    <property type="entry name" value="EXONUCLEASE, PHAGE-TYPE/RECB, C-TERMINAL DOMAIN-CONTAINING PROTEIN"/>
    <property type="match status" value="1"/>
</dbReference>